<dbReference type="InterPro" id="IPR029060">
    <property type="entry name" value="PIN-like_dom_sf"/>
</dbReference>
<accession>X1BCM6</accession>
<organism evidence="1">
    <name type="scientific">marine sediment metagenome</name>
    <dbReference type="NCBI Taxonomy" id="412755"/>
    <lineage>
        <taxon>unclassified sequences</taxon>
        <taxon>metagenomes</taxon>
        <taxon>ecological metagenomes</taxon>
    </lineage>
</organism>
<dbReference type="AlphaFoldDB" id="X1BCM6"/>
<sequence length="59" mass="6733">LKSALKTALEIGESIYDCTFIATAEHFAGEFITDDKKLYENYTKFGNSKVKVILLKDYH</sequence>
<evidence type="ECO:0000313" key="1">
    <source>
        <dbReference type="EMBL" id="GAG92780.1"/>
    </source>
</evidence>
<dbReference type="Gene3D" id="3.40.50.1010">
    <property type="entry name" value="5'-nuclease"/>
    <property type="match status" value="1"/>
</dbReference>
<feature type="non-terminal residue" evidence="1">
    <location>
        <position position="1"/>
    </location>
</feature>
<name>X1BCM6_9ZZZZ</name>
<protein>
    <recommendedName>
        <fullName evidence="2">PIN domain-containing protein</fullName>
    </recommendedName>
</protein>
<proteinExistence type="predicted"/>
<evidence type="ECO:0008006" key="2">
    <source>
        <dbReference type="Google" id="ProtNLM"/>
    </source>
</evidence>
<gene>
    <name evidence="1" type="ORF">S01H4_46653</name>
</gene>
<reference evidence="1" key="1">
    <citation type="journal article" date="2014" name="Front. Microbiol.">
        <title>High frequency of phylogenetically diverse reductive dehalogenase-homologous genes in deep subseafloor sedimentary metagenomes.</title>
        <authorList>
            <person name="Kawai M."/>
            <person name="Futagami T."/>
            <person name="Toyoda A."/>
            <person name="Takaki Y."/>
            <person name="Nishi S."/>
            <person name="Hori S."/>
            <person name="Arai W."/>
            <person name="Tsubouchi T."/>
            <person name="Morono Y."/>
            <person name="Uchiyama I."/>
            <person name="Ito T."/>
            <person name="Fujiyama A."/>
            <person name="Inagaki F."/>
            <person name="Takami H."/>
        </authorList>
    </citation>
    <scope>NUCLEOTIDE SEQUENCE</scope>
    <source>
        <strain evidence="1">Expedition CK06-06</strain>
    </source>
</reference>
<dbReference type="EMBL" id="BART01026098">
    <property type="protein sequence ID" value="GAG92780.1"/>
    <property type="molecule type" value="Genomic_DNA"/>
</dbReference>
<comment type="caution">
    <text evidence="1">The sequence shown here is derived from an EMBL/GenBank/DDBJ whole genome shotgun (WGS) entry which is preliminary data.</text>
</comment>
<dbReference type="SUPFAM" id="SSF88723">
    <property type="entry name" value="PIN domain-like"/>
    <property type="match status" value="1"/>
</dbReference>